<dbReference type="InterPro" id="IPR020904">
    <property type="entry name" value="Sc_DH/Rdtase_CS"/>
</dbReference>
<dbReference type="PRINTS" id="PR00080">
    <property type="entry name" value="SDRFAMILY"/>
</dbReference>
<dbReference type="STRING" id="173990.SAMN05660691_02369"/>
<dbReference type="SMART" id="SM00822">
    <property type="entry name" value="PKS_KR"/>
    <property type="match status" value="1"/>
</dbReference>
<dbReference type="AlphaFoldDB" id="A0A1H6M7T5"/>
<organism evidence="5 6">
    <name type="scientific">Rheinheimera pacifica</name>
    <dbReference type="NCBI Taxonomy" id="173990"/>
    <lineage>
        <taxon>Bacteria</taxon>
        <taxon>Pseudomonadati</taxon>
        <taxon>Pseudomonadota</taxon>
        <taxon>Gammaproteobacteria</taxon>
        <taxon>Chromatiales</taxon>
        <taxon>Chromatiaceae</taxon>
        <taxon>Rheinheimera</taxon>
    </lineage>
</organism>
<comment type="similarity">
    <text evidence="1 3">Belongs to the short-chain dehydrogenases/reductases (SDR) family.</text>
</comment>
<evidence type="ECO:0000313" key="6">
    <source>
        <dbReference type="Proteomes" id="UP000199371"/>
    </source>
</evidence>
<dbReference type="Gene3D" id="3.40.50.720">
    <property type="entry name" value="NAD(P)-binding Rossmann-like Domain"/>
    <property type="match status" value="1"/>
</dbReference>
<dbReference type="PRINTS" id="PR00081">
    <property type="entry name" value="GDHRDH"/>
</dbReference>
<dbReference type="InterPro" id="IPR036291">
    <property type="entry name" value="NAD(P)-bd_dom_sf"/>
</dbReference>
<dbReference type="OrthoDB" id="9810734at2"/>
<evidence type="ECO:0000256" key="2">
    <source>
        <dbReference type="ARBA" id="ARBA00023002"/>
    </source>
</evidence>
<evidence type="ECO:0000256" key="3">
    <source>
        <dbReference type="RuleBase" id="RU000363"/>
    </source>
</evidence>
<keyword evidence="2" id="KW-0560">Oxidoreductase</keyword>
<dbReference type="InterPro" id="IPR057326">
    <property type="entry name" value="KR_dom"/>
</dbReference>
<dbReference type="Proteomes" id="UP000199371">
    <property type="component" value="Unassembled WGS sequence"/>
</dbReference>
<dbReference type="SUPFAM" id="SSF51735">
    <property type="entry name" value="NAD(P)-binding Rossmann-fold domains"/>
    <property type="match status" value="1"/>
</dbReference>
<dbReference type="EMBL" id="FNXF01000008">
    <property type="protein sequence ID" value="SEH95023.1"/>
    <property type="molecule type" value="Genomic_DNA"/>
</dbReference>
<dbReference type="InterPro" id="IPR002347">
    <property type="entry name" value="SDR_fam"/>
</dbReference>
<dbReference type="PANTHER" id="PTHR44196:SF1">
    <property type="entry name" value="DEHYDROGENASE_REDUCTASE SDR FAMILY MEMBER 7B"/>
    <property type="match status" value="1"/>
</dbReference>
<dbReference type="NCBIfam" id="NF006565">
    <property type="entry name" value="PRK09072.1"/>
    <property type="match status" value="1"/>
</dbReference>
<dbReference type="GO" id="GO:0016020">
    <property type="term" value="C:membrane"/>
    <property type="evidence" value="ECO:0007669"/>
    <property type="project" value="TreeGrafter"/>
</dbReference>
<evidence type="ECO:0000259" key="4">
    <source>
        <dbReference type="SMART" id="SM00822"/>
    </source>
</evidence>
<dbReference type="RefSeq" id="WP_092793505.1">
    <property type="nucleotide sequence ID" value="NZ_FNXF01000008.1"/>
</dbReference>
<gene>
    <name evidence="5" type="ORF">SAMN05660691_02369</name>
</gene>
<evidence type="ECO:0000313" key="5">
    <source>
        <dbReference type="EMBL" id="SEH95023.1"/>
    </source>
</evidence>
<proteinExistence type="inferred from homology"/>
<dbReference type="GO" id="GO:0016491">
    <property type="term" value="F:oxidoreductase activity"/>
    <property type="evidence" value="ECO:0007669"/>
    <property type="project" value="UniProtKB-KW"/>
</dbReference>
<sequence length="261" mass="28536">MNFLAGKTVLLTGATGGIGAEVARKLSAAGARLILTGRSATKLKVLQHQLAVEPLMYCCDLTSTAEQQDLLQFCQQHGGIDVLINNAGISQFGLCQQQQFNDLISINLLVPMQLCQLFLPVLRQRKGQIVNVGSAFGSIGHPGFTGYCATKFGLRGFTEALQRELAGSDIQVKYFAPRATETSINSSDVVQLNQQLGNSMDSPVWVAEELIKQLKSNELRRFLGWPERIFVRLNGVFPALVDMALKSKLTVIELFAEGKNH</sequence>
<evidence type="ECO:0000256" key="1">
    <source>
        <dbReference type="ARBA" id="ARBA00006484"/>
    </source>
</evidence>
<dbReference type="Pfam" id="PF00106">
    <property type="entry name" value="adh_short"/>
    <property type="match status" value="1"/>
</dbReference>
<feature type="domain" description="Ketoreductase" evidence="4">
    <location>
        <begin position="7"/>
        <end position="193"/>
    </location>
</feature>
<protein>
    <submittedName>
        <fullName evidence="5">Short-chain dehydrogenase</fullName>
    </submittedName>
</protein>
<keyword evidence="6" id="KW-1185">Reference proteome</keyword>
<reference evidence="6" key="1">
    <citation type="submission" date="2016-10" db="EMBL/GenBank/DDBJ databases">
        <authorList>
            <person name="Varghese N."/>
            <person name="Submissions S."/>
        </authorList>
    </citation>
    <scope>NUCLEOTIDE SEQUENCE [LARGE SCALE GENOMIC DNA]</scope>
    <source>
        <strain evidence="6">DSM 17616</strain>
    </source>
</reference>
<dbReference type="PROSITE" id="PS00061">
    <property type="entry name" value="ADH_SHORT"/>
    <property type="match status" value="1"/>
</dbReference>
<name>A0A1H6M7T5_9GAMM</name>
<dbReference type="PANTHER" id="PTHR44196">
    <property type="entry name" value="DEHYDROGENASE/REDUCTASE SDR FAMILY MEMBER 7B"/>
    <property type="match status" value="1"/>
</dbReference>
<accession>A0A1H6M7T5</accession>